<dbReference type="PROSITE" id="PS51278">
    <property type="entry name" value="GATASE_TYPE_2"/>
    <property type="match status" value="1"/>
</dbReference>
<dbReference type="GO" id="GO:0016740">
    <property type="term" value="F:transferase activity"/>
    <property type="evidence" value="ECO:0007669"/>
    <property type="project" value="UniProtKB-KW"/>
</dbReference>
<keyword evidence="3" id="KW-0808">Transferase</keyword>
<name>A0A543A8K0_9ACTN</name>
<comment type="caution">
    <text evidence="3">The sequence shown here is derived from an EMBL/GenBank/DDBJ whole genome shotgun (WGS) entry which is preliminary data.</text>
</comment>
<evidence type="ECO:0000313" key="4">
    <source>
        <dbReference type="Proteomes" id="UP000320209"/>
    </source>
</evidence>
<accession>A0A543A8K0</accession>
<organism evidence="3 4">
    <name type="scientific">Nocardioides albertanoniae</name>
    <dbReference type="NCBI Taxonomy" id="1175486"/>
    <lineage>
        <taxon>Bacteria</taxon>
        <taxon>Bacillati</taxon>
        <taxon>Actinomycetota</taxon>
        <taxon>Actinomycetes</taxon>
        <taxon>Propionibacteriales</taxon>
        <taxon>Nocardioidaceae</taxon>
        <taxon>Nocardioides</taxon>
    </lineage>
</organism>
<dbReference type="OrthoDB" id="9804310at2"/>
<evidence type="ECO:0000313" key="3">
    <source>
        <dbReference type="EMBL" id="TQL68928.1"/>
    </source>
</evidence>
<reference evidence="3 4" key="1">
    <citation type="submission" date="2019-06" db="EMBL/GenBank/DDBJ databases">
        <title>Sequencing the genomes of 1000 actinobacteria strains.</title>
        <authorList>
            <person name="Klenk H.-P."/>
        </authorList>
    </citation>
    <scope>NUCLEOTIDE SEQUENCE [LARGE SCALE GENOMIC DNA]</scope>
    <source>
        <strain evidence="3 4">DSM 25218</strain>
    </source>
</reference>
<keyword evidence="1 3" id="KW-0315">Glutamine amidotransferase</keyword>
<dbReference type="Pfam" id="PF13230">
    <property type="entry name" value="GATase_4"/>
    <property type="match status" value="1"/>
</dbReference>
<protein>
    <submittedName>
        <fullName evidence="3">Putative glutamine amidotransferase</fullName>
    </submittedName>
</protein>
<dbReference type="AlphaFoldDB" id="A0A543A8K0"/>
<evidence type="ECO:0000256" key="1">
    <source>
        <dbReference type="ARBA" id="ARBA00022962"/>
    </source>
</evidence>
<dbReference type="PANTHER" id="PTHR42824:SF1">
    <property type="entry name" value="GLUTAMINE AMIDOTRANSFERASE YAFJ-RELATED"/>
    <property type="match status" value="1"/>
</dbReference>
<dbReference type="Gene3D" id="3.60.20.10">
    <property type="entry name" value="Glutamine Phosphoribosylpyrophosphate, subunit 1, domain 1"/>
    <property type="match status" value="1"/>
</dbReference>
<dbReference type="RefSeq" id="WP_141780859.1">
    <property type="nucleotide sequence ID" value="NZ_VFOV01000001.1"/>
</dbReference>
<proteinExistence type="predicted"/>
<dbReference type="InterPro" id="IPR029055">
    <property type="entry name" value="Ntn_hydrolases_N"/>
</dbReference>
<feature type="domain" description="Glutamine amidotransferase type-2" evidence="2">
    <location>
        <begin position="2"/>
        <end position="300"/>
    </location>
</feature>
<dbReference type="Proteomes" id="UP000320209">
    <property type="component" value="Unassembled WGS sequence"/>
</dbReference>
<dbReference type="InterPro" id="IPR026869">
    <property type="entry name" value="EgtC-like"/>
</dbReference>
<dbReference type="SUPFAM" id="SSF56235">
    <property type="entry name" value="N-terminal nucleophile aminohydrolases (Ntn hydrolases)"/>
    <property type="match status" value="1"/>
</dbReference>
<dbReference type="PANTHER" id="PTHR42824">
    <property type="entry name" value="GLUTAMINE AMIDOTRANSFERASE"/>
    <property type="match status" value="1"/>
</dbReference>
<keyword evidence="4" id="KW-1185">Reference proteome</keyword>
<evidence type="ECO:0000259" key="2">
    <source>
        <dbReference type="PROSITE" id="PS51278"/>
    </source>
</evidence>
<dbReference type="CDD" id="cd01908">
    <property type="entry name" value="YafJ"/>
    <property type="match status" value="1"/>
</dbReference>
<dbReference type="EMBL" id="VFOV01000001">
    <property type="protein sequence ID" value="TQL68928.1"/>
    <property type="molecule type" value="Genomic_DNA"/>
</dbReference>
<dbReference type="InterPro" id="IPR017932">
    <property type="entry name" value="GATase_2_dom"/>
</dbReference>
<sequence>MCRLFGYVTKSPCAVADLLGEEGLHAFTSLTTVHSDGWGMAWHTPEGTRTESSPRSADLDESYRRLVEVPLSHAGLVHLRWATGGIDVRPENTHPFLSDDAAFAHNGHITPIADLEALLTAESRARLGGDTDSERYFQFVHQSVEQCGDEAEGVSRALAALVKRFPRCSLNALVLTPTHMFAIHINSRADSPLRALRQLFDDEGDIPPRHTTEYFAMDYRETSRGLEVVSSGLGQPGWMPVPADTAVMVDLPPGRSPTWTPSLGSATTRCETAYGRLLSICCTSAARLVRGGARLLRTRW</sequence>
<gene>
    <name evidence="3" type="ORF">FB381_2829</name>
</gene>